<organism evidence="2">
    <name type="scientific">uncultured Thermomicrobiales bacterium</name>
    <dbReference type="NCBI Taxonomy" id="1645740"/>
    <lineage>
        <taxon>Bacteria</taxon>
        <taxon>Pseudomonadati</taxon>
        <taxon>Thermomicrobiota</taxon>
        <taxon>Thermomicrobia</taxon>
        <taxon>Thermomicrobiales</taxon>
        <taxon>environmental samples</taxon>
    </lineage>
</organism>
<reference evidence="2" key="1">
    <citation type="submission" date="2020-02" db="EMBL/GenBank/DDBJ databases">
        <authorList>
            <person name="Meier V. D."/>
        </authorList>
    </citation>
    <scope>NUCLEOTIDE SEQUENCE</scope>
    <source>
        <strain evidence="2">AVDCRST_MAG18</strain>
    </source>
</reference>
<feature type="compositionally biased region" description="Basic and acidic residues" evidence="1">
    <location>
        <begin position="56"/>
        <end position="100"/>
    </location>
</feature>
<evidence type="ECO:0000256" key="1">
    <source>
        <dbReference type="SAM" id="MobiDB-lite"/>
    </source>
</evidence>
<name>A0A6J4V9C8_9BACT</name>
<accession>A0A6J4V9C8</accession>
<feature type="non-terminal residue" evidence="2">
    <location>
        <position position="126"/>
    </location>
</feature>
<protein>
    <submittedName>
        <fullName evidence="2">Uncharacterized protein</fullName>
    </submittedName>
</protein>
<dbReference type="AlphaFoldDB" id="A0A6J4V9C8"/>
<feature type="non-terminal residue" evidence="2">
    <location>
        <position position="1"/>
    </location>
</feature>
<gene>
    <name evidence="2" type="ORF">AVDCRST_MAG18-2139</name>
</gene>
<dbReference type="EMBL" id="CADCWN010000166">
    <property type="protein sequence ID" value="CAA9572466.1"/>
    <property type="molecule type" value="Genomic_DNA"/>
</dbReference>
<feature type="compositionally biased region" description="Basic and acidic residues" evidence="1">
    <location>
        <begin position="117"/>
        <end position="126"/>
    </location>
</feature>
<evidence type="ECO:0000313" key="2">
    <source>
        <dbReference type="EMBL" id="CAA9572466.1"/>
    </source>
</evidence>
<sequence>VSQGPSGHQGASDLFRADQRLRRVSGGVHPLRAQAGRIRHPQPVRFLPAQSRHLPRREADRRRQGHGTDPRAVRGEQGRRVGRGERGTEGQRRPADDRRTPRLLHLHRHLGRRLHGLRAEARAPPD</sequence>
<feature type="compositionally biased region" description="Basic residues" evidence="1">
    <location>
        <begin position="101"/>
        <end position="116"/>
    </location>
</feature>
<feature type="region of interest" description="Disordered" evidence="1">
    <location>
        <begin position="1"/>
        <end position="126"/>
    </location>
</feature>
<proteinExistence type="predicted"/>